<evidence type="ECO:0000313" key="2">
    <source>
        <dbReference type="Proteomes" id="UP000222168"/>
    </source>
</evidence>
<name>A0A2D0K7T6_9GAMM</name>
<protein>
    <submittedName>
        <fullName evidence="1">Uncharacterized protein</fullName>
    </submittedName>
</protein>
<proteinExistence type="predicted"/>
<comment type="caution">
    <text evidence="1">The sequence shown here is derived from an EMBL/GenBank/DDBJ whole genome shotgun (WGS) entry which is preliminary data.</text>
</comment>
<dbReference type="AlphaFoldDB" id="A0A2D0K7T6"/>
<evidence type="ECO:0000313" key="1">
    <source>
        <dbReference type="EMBL" id="PHM59504.1"/>
    </source>
</evidence>
<reference evidence="1 2" key="1">
    <citation type="journal article" date="2017" name="Nat. Microbiol.">
        <title>Natural product diversity associated with the nematode symbionts Photorhabdus and Xenorhabdus.</title>
        <authorList>
            <person name="Tobias N.J."/>
            <person name="Wolff H."/>
            <person name="Djahanschiri B."/>
            <person name="Grundmann F."/>
            <person name="Kronenwerth M."/>
            <person name="Shi Y.M."/>
            <person name="Simonyi S."/>
            <person name="Grun P."/>
            <person name="Shapiro-Ilan D."/>
            <person name="Pidot S.J."/>
            <person name="Stinear T.P."/>
            <person name="Ebersberger I."/>
            <person name="Bode H.B."/>
        </authorList>
    </citation>
    <scope>NUCLEOTIDE SEQUENCE [LARGE SCALE GENOMIC DNA]</scope>
    <source>
        <strain evidence="1 2">DSM 22670</strain>
    </source>
</reference>
<dbReference type="EMBL" id="NJAK01000003">
    <property type="protein sequence ID" value="PHM59504.1"/>
    <property type="molecule type" value="Genomic_DNA"/>
</dbReference>
<keyword evidence="2" id="KW-1185">Reference proteome</keyword>
<dbReference type="Proteomes" id="UP000222168">
    <property type="component" value="Unassembled WGS sequence"/>
</dbReference>
<accession>A0A2D0K7T6</accession>
<dbReference type="RefSeq" id="WP_099119164.1">
    <property type="nucleotide sequence ID" value="NZ_NJAK01000003.1"/>
</dbReference>
<gene>
    <name evidence="1" type="ORF">Xish_03622</name>
</gene>
<dbReference type="OrthoDB" id="9937343at2"/>
<organism evidence="1 2">
    <name type="scientific">Xenorhabdus ishibashii</name>
    <dbReference type="NCBI Taxonomy" id="1034471"/>
    <lineage>
        <taxon>Bacteria</taxon>
        <taxon>Pseudomonadati</taxon>
        <taxon>Pseudomonadota</taxon>
        <taxon>Gammaproteobacteria</taxon>
        <taxon>Enterobacterales</taxon>
        <taxon>Morganellaceae</taxon>
        <taxon>Xenorhabdus</taxon>
    </lineage>
</organism>
<sequence length="107" mass="12624">MSHSIYVVKFQDGLSLYGIRDTTDCVTYRFLFHTRKEAKNWIFSKPCIVPEEPKRAVETEEAVIFEPDEMWEIETRASRSAMWLTGARNYEDLENEQPMHLKYATSI</sequence>